<dbReference type="InterPro" id="IPR008494">
    <property type="entry name" value="DUF776"/>
</dbReference>
<evidence type="ECO:0000256" key="2">
    <source>
        <dbReference type="ARBA" id="ARBA00022553"/>
    </source>
</evidence>
<protein>
    <recommendedName>
        <fullName evidence="1">Oxidative stress-responsive serine-rich protein 1</fullName>
    </recommendedName>
    <alternativeName>
        <fullName evidence="4">Oxidative stress-responsive protein 1</fullName>
    </alternativeName>
    <alternativeName>
        <fullName evidence="3">Peroxide-inducible transcript 1 protein</fullName>
    </alternativeName>
</protein>
<feature type="non-terminal residue" evidence="5">
    <location>
        <position position="1"/>
    </location>
</feature>
<dbReference type="Proteomes" id="UP001445076">
    <property type="component" value="Unassembled WGS sequence"/>
</dbReference>
<proteinExistence type="predicted"/>
<evidence type="ECO:0000313" key="6">
    <source>
        <dbReference type="Proteomes" id="UP001445076"/>
    </source>
</evidence>
<gene>
    <name evidence="5" type="ORF">OTU49_008665</name>
</gene>
<dbReference type="GO" id="GO:0070301">
    <property type="term" value="P:cellular response to hydrogen peroxide"/>
    <property type="evidence" value="ECO:0007669"/>
    <property type="project" value="TreeGrafter"/>
</dbReference>
<sequence>EQQKCPEFTRYKMASVSDDDRALVQKKDTDVSVTLPFPELLPVGRVNYSLPAMSFLGDENESSHETLPVKEPDKAPVKALEEKKRENLDMCEDCLRRQSEHHLSSSDRRSSHGMKYPPFLEYSLANLHLSPGKKKPLLRKSKLAVLGAKYSSELRSGSYTGIIFDLVNASKDIGNKKLPKKVSASEIGKIPPISSDVLLNPGKSAPGVFHVPKSGLFESLNKKTEAKDFASVCQSNKSLSSDKYSANKKLEFSPHGCKHRSQPKSRRVLYKRRCRRRLTEGELPDLKSLSLTETLDVGTVRSCSQQARSADYEDVTMDELAAYLDNFLYLPKKMSHMAEMMYT</sequence>
<dbReference type="PANTHER" id="PTHR31383:SF2">
    <property type="entry name" value="OXIDATIVE STRESS-RESPONSIVE SERINE-RICH PROTEIN 1"/>
    <property type="match status" value="1"/>
</dbReference>
<keyword evidence="6" id="KW-1185">Reference proteome</keyword>
<evidence type="ECO:0000256" key="4">
    <source>
        <dbReference type="ARBA" id="ARBA00031405"/>
    </source>
</evidence>
<keyword evidence="2" id="KW-0597">Phosphoprotein</keyword>
<accession>A0AAW0WPD3</accession>
<comment type="caution">
    <text evidence="5">The sequence shown here is derived from an EMBL/GenBank/DDBJ whole genome shotgun (WGS) entry which is preliminary data.</text>
</comment>
<organism evidence="5 6">
    <name type="scientific">Cherax quadricarinatus</name>
    <name type="common">Australian red claw crayfish</name>
    <dbReference type="NCBI Taxonomy" id="27406"/>
    <lineage>
        <taxon>Eukaryota</taxon>
        <taxon>Metazoa</taxon>
        <taxon>Ecdysozoa</taxon>
        <taxon>Arthropoda</taxon>
        <taxon>Crustacea</taxon>
        <taxon>Multicrustacea</taxon>
        <taxon>Malacostraca</taxon>
        <taxon>Eumalacostraca</taxon>
        <taxon>Eucarida</taxon>
        <taxon>Decapoda</taxon>
        <taxon>Pleocyemata</taxon>
        <taxon>Astacidea</taxon>
        <taxon>Parastacoidea</taxon>
        <taxon>Parastacidae</taxon>
        <taxon>Cherax</taxon>
    </lineage>
</organism>
<dbReference type="AlphaFoldDB" id="A0AAW0WPD3"/>
<name>A0AAW0WPD3_CHEQU</name>
<evidence type="ECO:0000256" key="1">
    <source>
        <dbReference type="ARBA" id="ARBA00015005"/>
    </source>
</evidence>
<dbReference type="PANTHER" id="PTHR31383">
    <property type="entry name" value="OXIDATIVE STRESS-RESPONSE SERINE-RICH PROTEIN 1"/>
    <property type="match status" value="1"/>
</dbReference>
<dbReference type="EMBL" id="JARKIK010000068">
    <property type="protein sequence ID" value="KAK8729177.1"/>
    <property type="molecule type" value="Genomic_DNA"/>
</dbReference>
<evidence type="ECO:0000313" key="5">
    <source>
        <dbReference type="EMBL" id="KAK8729177.1"/>
    </source>
</evidence>
<evidence type="ECO:0000256" key="3">
    <source>
        <dbReference type="ARBA" id="ARBA00029721"/>
    </source>
</evidence>
<reference evidence="5 6" key="1">
    <citation type="journal article" date="2024" name="BMC Genomics">
        <title>Genome assembly of redclaw crayfish (Cherax quadricarinatus) provides insights into its immune adaptation and hypoxia tolerance.</title>
        <authorList>
            <person name="Liu Z."/>
            <person name="Zheng J."/>
            <person name="Li H."/>
            <person name="Fang K."/>
            <person name="Wang S."/>
            <person name="He J."/>
            <person name="Zhou D."/>
            <person name="Weng S."/>
            <person name="Chi M."/>
            <person name="Gu Z."/>
            <person name="He J."/>
            <person name="Li F."/>
            <person name="Wang M."/>
        </authorList>
    </citation>
    <scope>NUCLEOTIDE SEQUENCE [LARGE SCALE GENOMIC DNA]</scope>
    <source>
        <strain evidence="5">ZL_2023a</strain>
    </source>
</reference>